<dbReference type="Gene3D" id="3.30.70.270">
    <property type="match status" value="1"/>
</dbReference>
<dbReference type="CDD" id="cd01949">
    <property type="entry name" value="GGDEF"/>
    <property type="match status" value="1"/>
</dbReference>
<dbReference type="GO" id="GO:1902201">
    <property type="term" value="P:negative regulation of bacterial-type flagellum-dependent cell motility"/>
    <property type="evidence" value="ECO:0007669"/>
    <property type="project" value="TreeGrafter"/>
</dbReference>
<feature type="transmembrane region" description="Helical" evidence="3">
    <location>
        <begin position="12"/>
        <end position="33"/>
    </location>
</feature>
<evidence type="ECO:0000256" key="3">
    <source>
        <dbReference type="SAM" id="Phobius"/>
    </source>
</evidence>
<feature type="transmembrane region" description="Helical" evidence="3">
    <location>
        <begin position="225"/>
        <end position="253"/>
    </location>
</feature>
<feature type="domain" description="GGDEF" evidence="4">
    <location>
        <begin position="335"/>
        <end position="474"/>
    </location>
</feature>
<dbReference type="InterPro" id="IPR000160">
    <property type="entry name" value="GGDEF_dom"/>
</dbReference>
<sequence length="478" mass="50141">MAHERSVMMGQQVVRTVLVIAATVFLASLFGILTRPVGYLAAIWPANAILLGLMVRRPEFASAWGWGAAFAGYIAADLVTGGRLGITLWLTAANLAGVLAGYLCFRRLAADHRALRRPISVLYLFAVCVASAVAAALVGGWMSKQLFAADFIHGLELWFTSELVNTLVVLPMILTFPPRDAWRWPRLGFGRADLEHAAPALALLLSCMASGLIGGPGALAYPVPALLWCALTYGRFTTAAATAAVSAFLLVLVTGAVGPQVEAFAAINSTSSTRLGIALMALGPLTVASVNSARNEVLASLSLAVNHDGMTGVLSRRAFMRISRAILAKAARHRRSVTLLMFDIDNFKQINDGHGHQVGDEVLIMVAKVLDRELGAHGRLARIGGEEFAVVVADLSAESALALAERLRAAVEAAPQGEGAVVPFPISTCVGVSHMLVAPDGDPDHGLSLMLGLADGALYRAKSAGRNSVVSAAQAAIA</sequence>
<dbReference type="GO" id="GO:0005886">
    <property type="term" value="C:plasma membrane"/>
    <property type="evidence" value="ECO:0007669"/>
    <property type="project" value="TreeGrafter"/>
</dbReference>
<feature type="transmembrane region" description="Helical" evidence="3">
    <location>
        <begin position="157"/>
        <end position="176"/>
    </location>
</feature>
<evidence type="ECO:0000256" key="2">
    <source>
        <dbReference type="ARBA" id="ARBA00034247"/>
    </source>
</evidence>
<dbReference type="Pfam" id="PF00990">
    <property type="entry name" value="GGDEF"/>
    <property type="match status" value="1"/>
</dbReference>
<dbReference type="InterPro" id="IPR050469">
    <property type="entry name" value="Diguanylate_Cyclase"/>
</dbReference>
<evidence type="ECO:0000256" key="1">
    <source>
        <dbReference type="ARBA" id="ARBA00012528"/>
    </source>
</evidence>
<gene>
    <name evidence="5" type="ORF">SAMN02745223_01879</name>
</gene>
<dbReference type="FunFam" id="3.30.70.270:FF:000001">
    <property type="entry name" value="Diguanylate cyclase domain protein"/>
    <property type="match status" value="1"/>
</dbReference>
<dbReference type="PROSITE" id="PS50887">
    <property type="entry name" value="GGDEF"/>
    <property type="match status" value="1"/>
</dbReference>
<keyword evidence="3" id="KW-0472">Membrane</keyword>
<dbReference type="EMBL" id="FQVC01000005">
    <property type="protein sequence ID" value="SHF15343.1"/>
    <property type="molecule type" value="Genomic_DNA"/>
</dbReference>
<accession>A0A1M4ZBB6</accession>
<feature type="transmembrane region" description="Helical" evidence="3">
    <location>
        <begin position="63"/>
        <end position="80"/>
    </location>
</feature>
<feature type="transmembrane region" description="Helical" evidence="3">
    <location>
        <begin position="121"/>
        <end position="142"/>
    </location>
</feature>
<name>A0A1M4ZBB6_9HYPH</name>
<keyword evidence="3" id="KW-1133">Transmembrane helix</keyword>
<dbReference type="AlphaFoldDB" id="A0A1M4ZBB6"/>
<dbReference type="RefSeq" id="WP_052950374.1">
    <property type="nucleotide sequence ID" value="NZ_FQVC01000005.1"/>
</dbReference>
<protein>
    <recommendedName>
        <fullName evidence="1">diguanylate cyclase</fullName>
        <ecNumber evidence="1">2.7.7.65</ecNumber>
    </recommendedName>
</protein>
<comment type="catalytic activity">
    <reaction evidence="2">
        <text>2 GTP = 3',3'-c-di-GMP + 2 diphosphate</text>
        <dbReference type="Rhea" id="RHEA:24898"/>
        <dbReference type="ChEBI" id="CHEBI:33019"/>
        <dbReference type="ChEBI" id="CHEBI:37565"/>
        <dbReference type="ChEBI" id="CHEBI:58805"/>
        <dbReference type="EC" id="2.7.7.65"/>
    </reaction>
</comment>
<dbReference type="SUPFAM" id="SSF55073">
    <property type="entry name" value="Nucleotide cyclase"/>
    <property type="match status" value="1"/>
</dbReference>
<dbReference type="EC" id="2.7.7.65" evidence="1"/>
<feature type="transmembrane region" description="Helical" evidence="3">
    <location>
        <begin position="39"/>
        <end position="56"/>
    </location>
</feature>
<feature type="transmembrane region" description="Helical" evidence="3">
    <location>
        <begin position="197"/>
        <end position="219"/>
    </location>
</feature>
<dbReference type="OrthoDB" id="9812260at2"/>
<dbReference type="InterPro" id="IPR043128">
    <property type="entry name" value="Rev_trsase/Diguanyl_cyclase"/>
</dbReference>
<dbReference type="Proteomes" id="UP000184533">
    <property type="component" value="Unassembled WGS sequence"/>
</dbReference>
<evidence type="ECO:0000313" key="6">
    <source>
        <dbReference type="Proteomes" id="UP000184533"/>
    </source>
</evidence>
<dbReference type="PANTHER" id="PTHR45138:SF9">
    <property type="entry name" value="DIGUANYLATE CYCLASE DGCM-RELATED"/>
    <property type="match status" value="1"/>
</dbReference>
<reference evidence="5 6" key="1">
    <citation type="submission" date="2016-11" db="EMBL/GenBank/DDBJ databases">
        <authorList>
            <person name="Jaros S."/>
            <person name="Januszkiewicz K."/>
            <person name="Wedrychowicz H."/>
        </authorList>
    </citation>
    <scope>NUCLEOTIDE SEQUENCE [LARGE SCALE GENOMIC DNA]</scope>
    <source>
        <strain evidence="5 6">DSM 17137</strain>
    </source>
</reference>
<dbReference type="PANTHER" id="PTHR45138">
    <property type="entry name" value="REGULATORY COMPONENTS OF SENSORY TRANSDUCTION SYSTEM"/>
    <property type="match status" value="1"/>
</dbReference>
<organism evidence="5 6">
    <name type="scientific">Devosia limi DSM 17137</name>
    <dbReference type="NCBI Taxonomy" id="1121477"/>
    <lineage>
        <taxon>Bacteria</taxon>
        <taxon>Pseudomonadati</taxon>
        <taxon>Pseudomonadota</taxon>
        <taxon>Alphaproteobacteria</taxon>
        <taxon>Hyphomicrobiales</taxon>
        <taxon>Devosiaceae</taxon>
        <taxon>Devosia</taxon>
    </lineage>
</organism>
<proteinExistence type="predicted"/>
<evidence type="ECO:0000313" key="5">
    <source>
        <dbReference type="EMBL" id="SHF15343.1"/>
    </source>
</evidence>
<keyword evidence="3" id="KW-0812">Transmembrane</keyword>
<evidence type="ECO:0000259" key="4">
    <source>
        <dbReference type="PROSITE" id="PS50887"/>
    </source>
</evidence>
<dbReference type="SMART" id="SM00267">
    <property type="entry name" value="GGDEF"/>
    <property type="match status" value="1"/>
</dbReference>
<dbReference type="GO" id="GO:0043709">
    <property type="term" value="P:cell adhesion involved in single-species biofilm formation"/>
    <property type="evidence" value="ECO:0007669"/>
    <property type="project" value="TreeGrafter"/>
</dbReference>
<feature type="transmembrane region" description="Helical" evidence="3">
    <location>
        <begin position="86"/>
        <end position="109"/>
    </location>
</feature>
<dbReference type="GO" id="GO:0052621">
    <property type="term" value="F:diguanylate cyclase activity"/>
    <property type="evidence" value="ECO:0007669"/>
    <property type="project" value="UniProtKB-EC"/>
</dbReference>
<dbReference type="InterPro" id="IPR029787">
    <property type="entry name" value="Nucleotide_cyclase"/>
</dbReference>
<dbReference type="NCBIfam" id="TIGR00254">
    <property type="entry name" value="GGDEF"/>
    <property type="match status" value="1"/>
</dbReference>